<evidence type="ECO:0000256" key="3">
    <source>
        <dbReference type="ARBA" id="ARBA00012729"/>
    </source>
</evidence>
<dbReference type="GO" id="GO:0005576">
    <property type="term" value="C:extracellular region"/>
    <property type="evidence" value="ECO:0007669"/>
    <property type="project" value="InterPro"/>
</dbReference>
<keyword evidence="5" id="KW-0732">Signal</keyword>
<dbReference type="InterPro" id="IPR011583">
    <property type="entry name" value="Chitinase_II/V-like_cat"/>
</dbReference>
<dbReference type="InterPro" id="IPR050314">
    <property type="entry name" value="Glycosyl_Hydrlase_18"/>
</dbReference>
<evidence type="ECO:0000259" key="15">
    <source>
        <dbReference type="PROSITE" id="PS50940"/>
    </source>
</evidence>
<comment type="catalytic activity">
    <reaction evidence="1">
        <text>Random endo-hydrolysis of N-acetyl-beta-D-glucosaminide (1-&gt;4)-beta-linkages in chitin and chitodextrins.</text>
        <dbReference type="EC" id="3.2.1.14"/>
    </reaction>
</comment>
<feature type="domain" description="GH18" evidence="16">
    <location>
        <begin position="1832"/>
        <end position="2201"/>
    </location>
</feature>
<evidence type="ECO:0000256" key="11">
    <source>
        <dbReference type="ARBA" id="ARBA00023326"/>
    </source>
</evidence>
<keyword evidence="14" id="KW-0812">Transmembrane</keyword>
<name>A0A8I6SGX5_CIMLE</name>
<dbReference type="PANTHER" id="PTHR11177:SF359">
    <property type="entry name" value="CHITINASE 10-RELATED"/>
    <property type="match status" value="1"/>
</dbReference>
<evidence type="ECO:0000256" key="2">
    <source>
        <dbReference type="ARBA" id="ARBA00009121"/>
    </source>
</evidence>
<feature type="region of interest" description="Disordered" evidence="13">
    <location>
        <begin position="2283"/>
        <end position="2311"/>
    </location>
</feature>
<feature type="transmembrane region" description="Helical" evidence="14">
    <location>
        <begin position="21"/>
        <end position="42"/>
    </location>
</feature>
<feature type="compositionally biased region" description="Low complexity" evidence="13">
    <location>
        <begin position="1333"/>
        <end position="1347"/>
    </location>
</feature>
<dbReference type="EnsemblMetazoa" id="XM_024225706.1">
    <property type="protein sequence ID" value="XP_024081474.1"/>
    <property type="gene ID" value="LOC106662415"/>
</dbReference>
<dbReference type="GO" id="GO:0008061">
    <property type="term" value="F:chitin binding"/>
    <property type="evidence" value="ECO:0007669"/>
    <property type="project" value="UniProtKB-KW"/>
</dbReference>
<protein>
    <recommendedName>
        <fullName evidence="3">chitinase</fullName>
        <ecNumber evidence="3">3.2.1.14</ecNumber>
    </recommendedName>
</protein>
<dbReference type="InterPro" id="IPR017853">
    <property type="entry name" value="GH"/>
</dbReference>
<feature type="compositionally biased region" description="Basic and acidic residues" evidence="13">
    <location>
        <begin position="1800"/>
        <end position="1809"/>
    </location>
</feature>
<dbReference type="OMA" id="TRICDWP"/>
<dbReference type="InterPro" id="IPR036508">
    <property type="entry name" value="Chitin-bd_dom_sf"/>
</dbReference>
<evidence type="ECO:0000256" key="13">
    <source>
        <dbReference type="SAM" id="MobiDB-lite"/>
    </source>
</evidence>
<dbReference type="GO" id="GO:0006032">
    <property type="term" value="P:chitin catabolic process"/>
    <property type="evidence" value="ECO:0007669"/>
    <property type="project" value="UniProtKB-KW"/>
</dbReference>
<feature type="compositionally biased region" description="Low complexity" evidence="13">
    <location>
        <begin position="1006"/>
        <end position="1052"/>
    </location>
</feature>
<dbReference type="FunFam" id="3.20.20.80:FF:000007">
    <property type="entry name" value="Acidic mammalian chitinase"/>
    <property type="match status" value="5"/>
</dbReference>
<dbReference type="Gene3D" id="3.20.20.80">
    <property type="entry name" value="Glycosidases"/>
    <property type="match status" value="5"/>
</dbReference>
<feature type="domain" description="GH18" evidence="16">
    <location>
        <begin position="122"/>
        <end position="482"/>
    </location>
</feature>
<evidence type="ECO:0000256" key="12">
    <source>
        <dbReference type="RuleBase" id="RU000489"/>
    </source>
</evidence>
<feature type="domain" description="Chitin-binding type-2" evidence="15">
    <location>
        <begin position="499"/>
        <end position="553"/>
    </location>
</feature>
<dbReference type="SMART" id="SM00494">
    <property type="entry name" value="ChtBD2"/>
    <property type="match status" value="5"/>
</dbReference>
<keyword evidence="10 12" id="KW-0326">Glycosidase</keyword>
<evidence type="ECO:0000256" key="14">
    <source>
        <dbReference type="SAM" id="Phobius"/>
    </source>
</evidence>
<feature type="region of interest" description="Disordered" evidence="13">
    <location>
        <begin position="1006"/>
        <end position="1076"/>
    </location>
</feature>
<dbReference type="CDD" id="cd02872">
    <property type="entry name" value="GH18_chitolectin_chitotriosidase"/>
    <property type="match status" value="3"/>
</dbReference>
<dbReference type="Gene3D" id="2.170.140.10">
    <property type="entry name" value="Chitin binding domain"/>
    <property type="match status" value="5"/>
</dbReference>
<evidence type="ECO:0000256" key="1">
    <source>
        <dbReference type="ARBA" id="ARBA00000822"/>
    </source>
</evidence>
<dbReference type="GeneID" id="106662415"/>
<feature type="compositionally biased region" description="Low complexity" evidence="13">
    <location>
        <begin position="1757"/>
        <end position="1771"/>
    </location>
</feature>
<dbReference type="InterPro" id="IPR029070">
    <property type="entry name" value="Chitinase_insertion_sf"/>
</dbReference>
<dbReference type="SUPFAM" id="SSF51445">
    <property type="entry name" value="(Trans)glycosidases"/>
    <property type="match status" value="5"/>
</dbReference>
<dbReference type="PROSITE" id="PS01095">
    <property type="entry name" value="GH18_1"/>
    <property type="match status" value="2"/>
</dbReference>
<dbReference type="SMART" id="SM00636">
    <property type="entry name" value="Glyco_18"/>
    <property type="match status" value="5"/>
</dbReference>
<comment type="similarity">
    <text evidence="2">Belongs to the glycosyl hydrolase 18 family. Chitinase class II subfamily.</text>
</comment>
<feature type="region of interest" description="Disordered" evidence="13">
    <location>
        <begin position="1120"/>
        <end position="1201"/>
    </location>
</feature>
<evidence type="ECO:0000256" key="5">
    <source>
        <dbReference type="ARBA" id="ARBA00022729"/>
    </source>
</evidence>
<feature type="domain" description="Chitin-binding type-2" evidence="15">
    <location>
        <begin position="1068"/>
        <end position="1122"/>
    </location>
</feature>
<dbReference type="GO" id="GO:0000272">
    <property type="term" value="P:polysaccharide catabolic process"/>
    <property type="evidence" value="ECO:0007669"/>
    <property type="project" value="UniProtKB-KW"/>
</dbReference>
<evidence type="ECO:0000256" key="9">
    <source>
        <dbReference type="ARBA" id="ARBA00023277"/>
    </source>
</evidence>
<dbReference type="GO" id="GO:0008843">
    <property type="term" value="F:endochitinase activity"/>
    <property type="evidence" value="ECO:0007669"/>
    <property type="project" value="UniProtKB-EC"/>
</dbReference>
<feature type="domain" description="GH18" evidence="16">
    <location>
        <begin position="1382"/>
        <end position="1751"/>
    </location>
</feature>
<dbReference type="Proteomes" id="UP000494040">
    <property type="component" value="Unassembled WGS sequence"/>
</dbReference>
<dbReference type="InterPro" id="IPR001223">
    <property type="entry name" value="Glyco_hydro18_cat"/>
</dbReference>
<dbReference type="SUPFAM" id="SSF54556">
    <property type="entry name" value="Chitinase insertion domain"/>
    <property type="match status" value="5"/>
</dbReference>
<dbReference type="FunFam" id="3.10.50.10:FF:000001">
    <property type="entry name" value="Chitinase 3-like 1"/>
    <property type="match status" value="4"/>
</dbReference>
<dbReference type="InterPro" id="IPR002557">
    <property type="entry name" value="Chitin-bd_dom"/>
</dbReference>
<feature type="domain" description="Chitin-binding type-2" evidence="15">
    <location>
        <begin position="1199"/>
        <end position="1253"/>
    </location>
</feature>
<keyword evidence="7" id="KW-0146">Chitin degradation</keyword>
<evidence type="ECO:0000256" key="6">
    <source>
        <dbReference type="ARBA" id="ARBA00022801"/>
    </source>
</evidence>
<feature type="compositionally biased region" description="Low complexity" evidence="13">
    <location>
        <begin position="1128"/>
        <end position="1196"/>
    </location>
</feature>
<feature type="region of interest" description="Disordered" evidence="13">
    <location>
        <begin position="1743"/>
        <end position="1825"/>
    </location>
</feature>
<dbReference type="PANTHER" id="PTHR11177">
    <property type="entry name" value="CHITINASE"/>
    <property type="match status" value="1"/>
</dbReference>
<keyword evidence="18" id="KW-1185">Reference proteome</keyword>
<keyword evidence="14" id="KW-1133">Transmembrane helix</keyword>
<evidence type="ECO:0000256" key="10">
    <source>
        <dbReference type="ARBA" id="ARBA00023295"/>
    </source>
</evidence>
<evidence type="ECO:0000259" key="16">
    <source>
        <dbReference type="PROSITE" id="PS51910"/>
    </source>
</evidence>
<feature type="domain" description="Chitin-binding type-2" evidence="15">
    <location>
        <begin position="1264"/>
        <end position="1318"/>
    </location>
</feature>
<keyword evidence="4" id="KW-0147">Chitin-binding</keyword>
<feature type="domain" description="GH18" evidence="16">
    <location>
        <begin position="2318"/>
        <end position="2687"/>
    </location>
</feature>
<evidence type="ECO:0000256" key="8">
    <source>
        <dbReference type="ARBA" id="ARBA00023157"/>
    </source>
</evidence>
<evidence type="ECO:0000256" key="4">
    <source>
        <dbReference type="ARBA" id="ARBA00022669"/>
    </source>
</evidence>
<dbReference type="RefSeq" id="XP_024081474.1">
    <property type="nucleotide sequence ID" value="XM_024225706.1"/>
</dbReference>
<feature type="compositionally biased region" description="Low complexity" evidence="13">
    <location>
        <begin position="1060"/>
        <end position="1070"/>
    </location>
</feature>
<evidence type="ECO:0000256" key="7">
    <source>
        <dbReference type="ARBA" id="ARBA00023024"/>
    </source>
</evidence>
<feature type="region of interest" description="Disordered" evidence="13">
    <location>
        <begin position="1317"/>
        <end position="1348"/>
    </location>
</feature>
<evidence type="ECO:0000313" key="17">
    <source>
        <dbReference type="EnsemblMetazoa" id="XP_024081474.1"/>
    </source>
</evidence>
<accession>A0A8I6SGX5</accession>
<dbReference type="FunFam" id="3.10.50.10:FF:000004">
    <property type="entry name" value="Chitinase 5"/>
    <property type="match status" value="1"/>
</dbReference>
<organism evidence="17 18">
    <name type="scientific">Cimex lectularius</name>
    <name type="common">Bed bug</name>
    <name type="synonym">Acanthia lectularia</name>
    <dbReference type="NCBI Taxonomy" id="79782"/>
    <lineage>
        <taxon>Eukaryota</taxon>
        <taxon>Metazoa</taxon>
        <taxon>Ecdysozoa</taxon>
        <taxon>Arthropoda</taxon>
        <taxon>Hexapoda</taxon>
        <taxon>Insecta</taxon>
        <taxon>Pterygota</taxon>
        <taxon>Neoptera</taxon>
        <taxon>Paraneoptera</taxon>
        <taxon>Hemiptera</taxon>
        <taxon>Heteroptera</taxon>
        <taxon>Panheteroptera</taxon>
        <taxon>Cimicomorpha</taxon>
        <taxon>Cimicidae</taxon>
        <taxon>Cimex</taxon>
    </lineage>
</organism>
<dbReference type="PROSITE" id="PS50940">
    <property type="entry name" value="CHIT_BIND_II"/>
    <property type="match status" value="5"/>
</dbReference>
<dbReference type="Pfam" id="PF01607">
    <property type="entry name" value="CBM_14"/>
    <property type="match status" value="5"/>
</dbReference>
<dbReference type="Pfam" id="PF00704">
    <property type="entry name" value="Glyco_hydro_18"/>
    <property type="match status" value="5"/>
</dbReference>
<dbReference type="KEGG" id="clec:106662415"/>
<keyword evidence="9" id="KW-0119">Carbohydrate metabolism</keyword>
<feature type="domain" description="Chitin-binding type-2" evidence="15">
    <location>
        <begin position="2230"/>
        <end position="2282"/>
    </location>
</feature>
<keyword evidence="8" id="KW-1015">Disulfide bond</keyword>
<dbReference type="OrthoDB" id="73875at2759"/>
<dbReference type="SUPFAM" id="SSF57625">
    <property type="entry name" value="Invertebrate chitin-binding proteins"/>
    <property type="match status" value="5"/>
</dbReference>
<keyword evidence="6 12" id="KW-0378">Hydrolase</keyword>
<evidence type="ECO:0000313" key="18">
    <source>
        <dbReference type="Proteomes" id="UP000494040"/>
    </source>
</evidence>
<feature type="domain" description="GH18" evidence="16">
    <location>
        <begin position="582"/>
        <end position="950"/>
    </location>
</feature>
<feature type="compositionally biased region" description="Polar residues" evidence="13">
    <location>
        <begin position="1785"/>
        <end position="1797"/>
    </location>
</feature>
<dbReference type="EC" id="3.2.1.14" evidence="3"/>
<reference evidence="17" key="1">
    <citation type="submission" date="2022-01" db="UniProtKB">
        <authorList>
            <consortium name="EnsemblMetazoa"/>
        </authorList>
    </citation>
    <scope>IDENTIFICATION</scope>
</reference>
<keyword evidence="11" id="KW-0624">Polysaccharide degradation</keyword>
<dbReference type="InterPro" id="IPR001579">
    <property type="entry name" value="Glyco_hydro_18_chit_AS"/>
</dbReference>
<dbReference type="PROSITE" id="PS51910">
    <property type="entry name" value="GH18_2"/>
    <property type="match status" value="5"/>
</dbReference>
<dbReference type="Gene3D" id="3.10.50.10">
    <property type="match status" value="5"/>
</dbReference>
<keyword evidence="14" id="KW-0472">Membrane</keyword>
<proteinExistence type="inferred from homology"/>
<sequence length="2695" mass="303274">MWNLKEKTAKVLKVVLRHLIWICQEMWLAGVFLLVLTIVSGFRRDSVQSRPSPLHRTSSYSLPFGWGSLPLRNSVEKIPTLRERSQENAPLREAVEHRPTPYTRGPWWRLVPGTRQSNQSGKRLFCFIESWASYRRPPATFTAENIDPFACTHIIYAFATVDTLTSKISPLDNEYDIVKGGYRSIVGLKRSNPNLKVLISISGKLSKMTSNASNRRTFILSTLKFIAENGFDGVDLHWEYPGAEDLGGKNKDKDNLSKLIEELSGVLDSRGWLLTASVSPSRFRLEDGYDVPVIAPFLHFVLLKSFDFHQERDDAANHPSPLIMSKEEDPLSLYFNVDYAVKYWLKRGVHSSQLILGIPFFGRSYTLESEKKWSPGSPVKSPGLEAKFTQQPGFMAYYEVCVRKKNTSWRKYREGSGSAYMVNKDQWVGFEDSYSITQKMEYMKREKLGGVMVWSLDLDDFQGICGQKYPLLNTVKKALVPDIPAMVSPGVGVTVLASASNCSGEGYIGDLNDCSVYYRCQWNMKHTYICPHGLHYDPQLNLCNWPVLVSCPVRTQVVLLLEDAKEKQLSALPYARNEDRSSRIVCYFTNWSWYRKGEAKFFPEHVDPELCTHVIYAFASLDPNSLTAVPFDPWADVENNMYNRLTMLREKGTEVMLAIGGWTDSSGDKYSKLVSSGNSRRAFVASVVGLLRQHKFSGLSLEWNYPVCWQSNCTKGKESDKANFAKLVQELRSAFDKQSPKLLLAVSLSGYLEILEKGYDLPTISKAVDFMSVMSYDYHGSWENKTGHVSPLRGQSTDPLPTYNTESAVKYIISKGGDKSKLVIGVPLYGQTFTLVSPSNHGLGSPAKGPGNAGPSTTQPGMLAFSEICFKVKKNELKKESSPSGPYAYDKDQWVSFDDEDSVLEKGAFVKKEGLGGLMAWTMDMDDFHNQCCKGQYPLLRAMNKALGRKVVEGVTGCTKPPTPVTPPPVSTTLDPEAGLVTTTEHNHGHLTTTTQKTTTPQWWVPETTTSKKPSKKPTTTTVKTTTTRATTTTTRTTTKEPTSTTTTVFVSSEKEPSTTEESTTELPTTCQSGEYKPNPGNCNVYYRCILGEFRKQHCAGGLHWNNFAKVCDWPSEAKCSADSTNGKPSETPTTTTTTTEKQWSTQPITSTTTESGTSSTQKTTEHVWSTSPTTSTTTESSWKPSSSKKPSVTTEQEMSPCENGRYYPVPGDCSAFHMCVNGLLVKQSCAPGLNFNPDSNICDWSFNFKCSNTKNSITLKSGDMGCSKGMFSPHPNSCTKYLQCLWDKYEVHSCAPGLHWNQKMNICDWPATAKCKGGTDSGTEPEDKPNKSESTTTMKPSSSTTEWTWKPDQQTEWSWTSTTTEEPWPEVPYDHPLSGYFKVVCYFTNWAWYRQGKGKYVPEDIDSDLCTHIVYGFAVLDHDKLVIKAHDSWADFDNHFYQRVVRFKRKGVKVLLALGGWNDSQGDKYSRLVNNPNARARFISHAVPLLLKYKFDGLDLDWEYPKCWQTNCDKGPDSDKKAFGQWVLEIKKEFSKHNLLLSAAVSPSKTVIDAGYDVKAMAEGFDWISVMTYDYHGQWDKKTGHVAPLYEHPDDDFYYFNANYSLNYWIDGGVPRRKLVMGMPMYGQSFTLTKAQEHGLNAPAPRPGQAGEFTRAAGFLAYYEICDKVKNHGWTVVKDPEGRMGPYAYRDTQWVGFDDKEMIKKKSELIREMDLGGGMIWALDLDDFRNTCGEGKHPLLTTIAETLKEPRTGSESTMKPRPKPTSSPTTEQMENTRPTEKPTTESSKPSKPTMSTMKPEMETSKKPPEMGVDSTASEVTKPSLPGPDGQFKVVCYFTNWAWYRHGTAKYLPSDIDSELCTHIVYGFAVLDGTNLKIKPHDSWADIDSKFYEKVTKFKKKGLKVTVAIGGWNDSSGGKYSRLVNNPSARAKFNEHVVEFILKYNFDGLDLDWEYPKCWQVDCSKGPASDKQAFADWVTELREAFQPHGLLLSAAVSPAKTVIDNGYDVKVLSEKLDWIAVMAYDYHGQWDKRTGHVAPMYLHDDDEDATFNANFSMFYWMNQGADPKKLIMGMPMYGQSFSLADSSKNGLNSPTYGGGKAGEGTKARGFLSYYEICDRVQKKGWQLVKDESGAMGPYAMNGDQWVSFDDGPSIKHKAEFVKRNNFGGAMIWALDLDDFRNTCGCEEYPLLRTINRVLRGYKGDKLCTLQKDFSTTSQSDTQDEFRGEEINTCPDITGDKTDCTKFYTCQYGVLVQQKCPPNLHFSKTNLICDWPENAGCSVNEEEIPDGNESKKETVLTPNEPEESTEESHSVESGYKVVCYFTNWAWYRQGAGQYTPKDIDTTLCTHIVYAFAVLDPHTLEIKPHDSWTDINSEFYTKVSSLAKKGLKVLLGLGGWNDSLEDKYSRLVNSKSARDNFVNKVVKFIEKYNFQGLDLDWEYPKCWQVDCNKGPESDKEGFSNLVKELSSVFKLKGWLLSAAVSPSKTVISQAYDVPVLGQYLDWISLMAYDYHGHWDNKTGHVAPLYYTETDEYYYFNTNYSVNYWIEHGTPKEKLVLGMPLYGQSFTLCNSSDTSLNAPISGPGRQGQFTRAAGFLAFYEICDLVSSENWEVVRNKDGAMGPIAFKGNQWVSYDDVEDIRRKSKFIKENGLGGGMVWALDLDDFRNTCNCGTHPLLSTINTELRNRKGRFNNCT</sequence>